<evidence type="ECO:0000256" key="1">
    <source>
        <dbReference type="ARBA" id="ARBA00004286"/>
    </source>
</evidence>
<keyword evidence="9" id="KW-0226">DNA condensation</keyword>
<evidence type="ECO:0000256" key="9">
    <source>
        <dbReference type="ARBA" id="ARBA00023067"/>
    </source>
</evidence>
<proteinExistence type="inferred from homology"/>
<dbReference type="GO" id="GO:0007076">
    <property type="term" value="P:mitotic chromosome condensation"/>
    <property type="evidence" value="ECO:0007669"/>
    <property type="project" value="InterPro"/>
</dbReference>
<reference evidence="11 12" key="1">
    <citation type="journal article" date="2010" name="Science">
        <title>Genomic comparison of the ants Camponotus floridanus and Harpegnathos saltator.</title>
        <authorList>
            <person name="Bonasio R."/>
            <person name="Zhang G."/>
            <person name="Ye C."/>
            <person name="Mutti N.S."/>
            <person name="Fang X."/>
            <person name="Qin N."/>
            <person name="Donahue G."/>
            <person name="Yang P."/>
            <person name="Li Q."/>
            <person name="Li C."/>
            <person name="Zhang P."/>
            <person name="Huang Z."/>
            <person name="Berger S.L."/>
            <person name="Reinberg D."/>
            <person name="Wang J."/>
            <person name="Liebig J."/>
        </authorList>
    </citation>
    <scope>NUCLEOTIDE SEQUENCE [LARGE SCALE GENOMIC DNA]</scope>
    <source>
        <strain evidence="11 12">R22 G/1</strain>
    </source>
</reference>
<dbReference type="InterPro" id="IPR022816">
    <property type="entry name" value="Condensin_barren_su2"/>
</dbReference>
<dbReference type="FunCoup" id="E2C1S6">
    <property type="interactions" value="951"/>
</dbReference>
<dbReference type="GO" id="GO:0003682">
    <property type="term" value="F:chromatin binding"/>
    <property type="evidence" value="ECO:0007669"/>
    <property type="project" value="TreeGrafter"/>
</dbReference>
<dbReference type="OrthoDB" id="362021at2759"/>
<name>E2C1S6_HARSA</name>
<keyword evidence="6" id="KW-0963">Cytoplasm</keyword>
<keyword evidence="7" id="KW-0132">Cell division</keyword>
<keyword evidence="8" id="KW-0498">Mitosis</keyword>
<evidence type="ECO:0000256" key="3">
    <source>
        <dbReference type="ARBA" id="ARBA00009471"/>
    </source>
</evidence>
<dbReference type="AlphaFoldDB" id="E2C1S6"/>
<gene>
    <name evidence="11" type="ORF">EAI_16768</name>
</gene>
<protein>
    <recommendedName>
        <fullName evidence="4">Condensin complex subunit 2</fullName>
    </recommendedName>
</protein>
<keyword evidence="12" id="KW-1185">Reference proteome</keyword>
<keyword evidence="10" id="KW-0131">Cell cycle</keyword>
<comment type="subcellular location">
    <subcellularLocation>
        <location evidence="1">Chromosome</location>
    </subcellularLocation>
    <subcellularLocation>
        <location evidence="2">Cytoplasm</location>
    </subcellularLocation>
</comment>
<evidence type="ECO:0000256" key="7">
    <source>
        <dbReference type="ARBA" id="ARBA00022618"/>
    </source>
</evidence>
<dbReference type="InParanoid" id="E2C1S6"/>
<dbReference type="PANTHER" id="PTHR13108">
    <property type="entry name" value="CONDENSIN COMPLEX SUBUNIT 2"/>
    <property type="match status" value="1"/>
</dbReference>
<dbReference type="EMBL" id="GL451984">
    <property type="protein sequence ID" value="EFN78104.1"/>
    <property type="molecule type" value="Genomic_DNA"/>
</dbReference>
<evidence type="ECO:0000256" key="4">
    <source>
        <dbReference type="ARBA" id="ARBA00016065"/>
    </source>
</evidence>
<evidence type="ECO:0000256" key="5">
    <source>
        <dbReference type="ARBA" id="ARBA00022454"/>
    </source>
</evidence>
<keyword evidence="5" id="KW-0158">Chromosome</keyword>
<dbReference type="GO" id="GO:0051301">
    <property type="term" value="P:cell division"/>
    <property type="evidence" value="ECO:0007669"/>
    <property type="project" value="UniProtKB-KW"/>
</dbReference>
<accession>E2C1S6</accession>
<evidence type="ECO:0000313" key="12">
    <source>
        <dbReference type="Proteomes" id="UP000008237"/>
    </source>
</evidence>
<comment type="similarity">
    <text evidence="3">Belongs to the CND2 (condensin subunit 2) family.</text>
</comment>
<dbReference type="GO" id="GO:0005737">
    <property type="term" value="C:cytoplasm"/>
    <property type="evidence" value="ECO:0007669"/>
    <property type="project" value="UniProtKB-SubCell"/>
</dbReference>
<evidence type="ECO:0000256" key="2">
    <source>
        <dbReference type="ARBA" id="ARBA00004496"/>
    </source>
</evidence>
<evidence type="ECO:0000313" key="11">
    <source>
        <dbReference type="EMBL" id="EFN78104.1"/>
    </source>
</evidence>
<sequence length="612" mass="69544">MHAENKINIQNAFSLEIIDFMTYMIKKQDNNISDLQVASASLDVSSKIYGLRVDSLHTKMLKIIGGLDKQATECVQQNEEEQEEVLQENADTCVKVSKEKRKKKIRRNMCSIIEELRGTIKTVKPSFMMIGEGDLQSNDMLYQATLPIHANSGFYLPLYNDMLVDVAEPEDTADSTEYEIPTVEDFRNLEICASYSDFKFLGWSAKDEHEEVSDTSVTEHSNNDQTDRQNHFRFDIDASIKERAQEDKNSPLNLIRYFDIETQDDQHTYKCHQRPVATNTDNLVDCSRGSAATAAKSFKFITREYSFVPPSTSSHWAGPSYWKYHNFSKAFVGKDKDGKVIGACMQVPLRKRKEIILSYEDNKDVIESKFTPSEFNKLKANTVKTEWNAEKLTLPEDIHYDITLLNKWYLLNLSIKSKVDGKDDVATDISDNSRYDYNNPNDTVDYCPEVYNGDYDEGRDNKDNENECNFEFEDDGNACALGSQGFTDDNLIEAPKLANKILIAYHTKAKKIDMRQLKKSTWRCLKSTNSGGNTNIVQAVEQTEADTMKEPKSFSDVCKMLPKYLTKNNAEALSVPLAFVSLLHLASEKILSLSSSTDMSDVTVEKTETEGD</sequence>
<evidence type="ECO:0000256" key="10">
    <source>
        <dbReference type="ARBA" id="ARBA00023306"/>
    </source>
</evidence>
<dbReference type="Proteomes" id="UP000008237">
    <property type="component" value="Unassembled WGS sequence"/>
</dbReference>
<dbReference type="OMA" id="LPRDMHY"/>
<dbReference type="STRING" id="610380.E2C1S6"/>
<organism evidence="12">
    <name type="scientific">Harpegnathos saltator</name>
    <name type="common">Jerdon's jumping ant</name>
    <dbReference type="NCBI Taxonomy" id="610380"/>
    <lineage>
        <taxon>Eukaryota</taxon>
        <taxon>Metazoa</taxon>
        <taxon>Ecdysozoa</taxon>
        <taxon>Arthropoda</taxon>
        <taxon>Hexapoda</taxon>
        <taxon>Insecta</taxon>
        <taxon>Pterygota</taxon>
        <taxon>Neoptera</taxon>
        <taxon>Endopterygota</taxon>
        <taxon>Hymenoptera</taxon>
        <taxon>Apocrita</taxon>
        <taxon>Aculeata</taxon>
        <taxon>Formicoidea</taxon>
        <taxon>Formicidae</taxon>
        <taxon>Ponerinae</taxon>
        <taxon>Ponerini</taxon>
        <taxon>Harpegnathos</taxon>
    </lineage>
</organism>
<dbReference type="PANTHER" id="PTHR13108:SF9">
    <property type="entry name" value="CONDENSIN COMPLEX SUBUNIT 2"/>
    <property type="match status" value="1"/>
</dbReference>
<dbReference type="GO" id="GO:0000796">
    <property type="term" value="C:condensin complex"/>
    <property type="evidence" value="ECO:0007669"/>
    <property type="project" value="InterPro"/>
</dbReference>
<evidence type="ECO:0000256" key="8">
    <source>
        <dbReference type="ARBA" id="ARBA00022776"/>
    </source>
</evidence>
<evidence type="ECO:0000256" key="6">
    <source>
        <dbReference type="ARBA" id="ARBA00022490"/>
    </source>
</evidence>
<dbReference type="Pfam" id="PF05786">
    <property type="entry name" value="Cnd2"/>
    <property type="match status" value="2"/>
</dbReference>